<gene>
    <name evidence="3" type="ORF">BVC80_1701g7</name>
</gene>
<sequence>MLNHFICGSGNFRHEDQEKDDSWISSSSPKRSSSSSRRNICSCERNRKKKNPFSNRGLDKYATVLADLEGKRQKIIDQMGTQEISLIRFCYSKSKGWVPIVIKLRNQNQYKPKLVGSKYEQVMQNSEPKLPEPAKVILGSDGRTKTKSLLNRILSSCRCRVPYYWGMVIILILLCLAIYGRSFAIICNTILWYLMPKMKTKELNSRTSMKKNESFVKKMGINGFTSFKTMNVNRSSELS</sequence>
<protein>
    <recommendedName>
        <fullName evidence="5">ZCF37</fullName>
    </recommendedName>
</protein>
<dbReference type="PANTHER" id="PTHR35275">
    <property type="entry name" value="ZCF37"/>
    <property type="match status" value="1"/>
</dbReference>
<keyword evidence="2" id="KW-1133">Transmembrane helix</keyword>
<reference evidence="3 4" key="1">
    <citation type="journal article" date="2017" name="Mol. Plant">
        <title>The Genome of Medicinal Plant Macleaya cordata Provides New Insights into Benzylisoquinoline Alkaloids Metabolism.</title>
        <authorList>
            <person name="Liu X."/>
            <person name="Liu Y."/>
            <person name="Huang P."/>
            <person name="Ma Y."/>
            <person name="Qing Z."/>
            <person name="Tang Q."/>
            <person name="Cao H."/>
            <person name="Cheng P."/>
            <person name="Zheng Y."/>
            <person name="Yuan Z."/>
            <person name="Zhou Y."/>
            <person name="Liu J."/>
            <person name="Tang Z."/>
            <person name="Zhuo Y."/>
            <person name="Zhang Y."/>
            <person name="Yu L."/>
            <person name="Huang J."/>
            <person name="Yang P."/>
            <person name="Peng Q."/>
            <person name="Zhang J."/>
            <person name="Jiang W."/>
            <person name="Zhang Z."/>
            <person name="Lin K."/>
            <person name="Ro D.K."/>
            <person name="Chen X."/>
            <person name="Xiong X."/>
            <person name="Shang Y."/>
            <person name="Huang S."/>
            <person name="Zeng J."/>
        </authorList>
    </citation>
    <scope>NUCLEOTIDE SEQUENCE [LARGE SCALE GENOMIC DNA]</scope>
    <source>
        <strain evidence="4">cv. BLH2017</strain>
        <tissue evidence="3">Root</tissue>
    </source>
</reference>
<evidence type="ECO:0000256" key="1">
    <source>
        <dbReference type="SAM" id="MobiDB-lite"/>
    </source>
</evidence>
<dbReference type="AlphaFoldDB" id="A0A200Q611"/>
<name>A0A200Q611_MACCD</name>
<dbReference type="InterPro" id="IPR045880">
    <property type="entry name" value="ZCF37"/>
</dbReference>
<evidence type="ECO:0008006" key="5">
    <source>
        <dbReference type="Google" id="ProtNLM"/>
    </source>
</evidence>
<dbReference type="FunCoup" id="A0A200Q611">
    <property type="interactions" value="107"/>
</dbReference>
<evidence type="ECO:0000313" key="4">
    <source>
        <dbReference type="Proteomes" id="UP000195402"/>
    </source>
</evidence>
<evidence type="ECO:0000313" key="3">
    <source>
        <dbReference type="EMBL" id="OVA05876.1"/>
    </source>
</evidence>
<feature type="region of interest" description="Disordered" evidence="1">
    <location>
        <begin position="16"/>
        <end position="40"/>
    </location>
</feature>
<dbReference type="OMA" id="KHATPNI"/>
<dbReference type="OrthoDB" id="1932497at2759"/>
<comment type="caution">
    <text evidence="3">The sequence shown here is derived from an EMBL/GenBank/DDBJ whole genome shotgun (WGS) entry which is preliminary data.</text>
</comment>
<dbReference type="EMBL" id="MVGT01002984">
    <property type="protein sequence ID" value="OVA05876.1"/>
    <property type="molecule type" value="Genomic_DNA"/>
</dbReference>
<keyword evidence="2" id="KW-0812">Transmembrane</keyword>
<feature type="compositionally biased region" description="Low complexity" evidence="1">
    <location>
        <begin position="23"/>
        <end position="40"/>
    </location>
</feature>
<dbReference type="STRING" id="56857.A0A200Q611"/>
<organism evidence="3 4">
    <name type="scientific">Macleaya cordata</name>
    <name type="common">Five-seeded plume-poppy</name>
    <name type="synonym">Bocconia cordata</name>
    <dbReference type="NCBI Taxonomy" id="56857"/>
    <lineage>
        <taxon>Eukaryota</taxon>
        <taxon>Viridiplantae</taxon>
        <taxon>Streptophyta</taxon>
        <taxon>Embryophyta</taxon>
        <taxon>Tracheophyta</taxon>
        <taxon>Spermatophyta</taxon>
        <taxon>Magnoliopsida</taxon>
        <taxon>Ranunculales</taxon>
        <taxon>Papaveraceae</taxon>
        <taxon>Papaveroideae</taxon>
        <taxon>Macleaya</taxon>
    </lineage>
</organism>
<keyword evidence="4" id="KW-1185">Reference proteome</keyword>
<keyword evidence="2" id="KW-0472">Membrane</keyword>
<feature type="transmembrane region" description="Helical" evidence="2">
    <location>
        <begin position="163"/>
        <end position="194"/>
    </location>
</feature>
<dbReference type="Proteomes" id="UP000195402">
    <property type="component" value="Unassembled WGS sequence"/>
</dbReference>
<dbReference type="PANTHER" id="PTHR35275:SF1">
    <property type="entry name" value="OS07G0585900 PROTEIN"/>
    <property type="match status" value="1"/>
</dbReference>
<evidence type="ECO:0000256" key="2">
    <source>
        <dbReference type="SAM" id="Phobius"/>
    </source>
</evidence>
<accession>A0A200Q611</accession>
<dbReference type="InParanoid" id="A0A200Q611"/>
<proteinExistence type="predicted"/>